<dbReference type="Proteomes" id="UP000607435">
    <property type="component" value="Unassembled WGS sequence"/>
</dbReference>
<feature type="domain" description="NodB homology" evidence="3">
    <location>
        <begin position="28"/>
        <end position="219"/>
    </location>
</feature>
<dbReference type="Pfam" id="PF01522">
    <property type="entry name" value="Polysacc_deac_1"/>
    <property type="match status" value="1"/>
</dbReference>
<sequence>MKIIPAKTPGFVKTLFPNFIWNIYTNEKELYLTFDDGPTPEITNWVLDTLNQYNAKATFFCIGNNIERNIEIFQNILAGGHAIGNHTYNHLKGWKTKTKDYVGDVELTDSVIQFQIQNSNFSNLYQQRSTNLFRPPYGKFKTKQSKKLQKLDYKIVLWDVLSYDWDKSVNEGTCYNNVISAAKEGSIIVFHDSVKASRNLKYVLPKVLDYYTEKGYVFKALS</sequence>
<dbReference type="EMBL" id="JACOME010000001">
    <property type="protein sequence ID" value="MBC3846102.1"/>
    <property type="molecule type" value="Genomic_DNA"/>
</dbReference>
<comment type="caution">
    <text evidence="4">The sequence shown here is derived from an EMBL/GenBank/DDBJ whole genome shotgun (WGS) entry which is preliminary data.</text>
</comment>
<keyword evidence="1" id="KW-0479">Metal-binding</keyword>
<dbReference type="PANTHER" id="PTHR10587:SF133">
    <property type="entry name" value="CHITIN DEACETYLASE 1-RELATED"/>
    <property type="match status" value="1"/>
</dbReference>
<gene>
    <name evidence="4" type="ORF">H6H04_06915</name>
</gene>
<dbReference type="Gene3D" id="3.20.20.370">
    <property type="entry name" value="Glycoside hydrolase/deacetylase"/>
    <property type="match status" value="1"/>
</dbReference>
<dbReference type="InterPro" id="IPR002509">
    <property type="entry name" value="NODB_dom"/>
</dbReference>
<dbReference type="PANTHER" id="PTHR10587">
    <property type="entry name" value="GLYCOSYL TRANSFERASE-RELATED"/>
    <property type="match status" value="1"/>
</dbReference>
<dbReference type="SUPFAM" id="SSF88713">
    <property type="entry name" value="Glycoside hydrolase/deacetylase"/>
    <property type="match status" value="1"/>
</dbReference>
<evidence type="ECO:0000256" key="1">
    <source>
        <dbReference type="ARBA" id="ARBA00022723"/>
    </source>
</evidence>
<evidence type="ECO:0000313" key="4">
    <source>
        <dbReference type="EMBL" id="MBC3846102.1"/>
    </source>
</evidence>
<organism evidence="4 5">
    <name type="scientific">Winogradskyella echinorum</name>
    <dbReference type="NCBI Taxonomy" id="538189"/>
    <lineage>
        <taxon>Bacteria</taxon>
        <taxon>Pseudomonadati</taxon>
        <taxon>Bacteroidota</taxon>
        <taxon>Flavobacteriia</taxon>
        <taxon>Flavobacteriales</taxon>
        <taxon>Flavobacteriaceae</taxon>
        <taxon>Winogradskyella</taxon>
    </lineage>
</organism>
<dbReference type="InterPro" id="IPR011330">
    <property type="entry name" value="Glyco_hydro/deAcase_b/a-brl"/>
</dbReference>
<proteinExistence type="predicted"/>
<dbReference type="InterPro" id="IPR050248">
    <property type="entry name" value="Polysacc_deacetylase_ArnD"/>
</dbReference>
<keyword evidence="2" id="KW-0378">Hydrolase</keyword>
<evidence type="ECO:0000313" key="5">
    <source>
        <dbReference type="Proteomes" id="UP000607435"/>
    </source>
</evidence>
<evidence type="ECO:0000256" key="2">
    <source>
        <dbReference type="ARBA" id="ARBA00022801"/>
    </source>
</evidence>
<reference evidence="4 5" key="1">
    <citation type="submission" date="2020-08" db="EMBL/GenBank/DDBJ databases">
        <title>Winogradskyella ouciana sp. nov., isolated from the hadal seawater of the Mariana Trench.</title>
        <authorList>
            <person name="He X."/>
        </authorList>
    </citation>
    <scope>NUCLEOTIDE SEQUENCE [LARGE SCALE GENOMIC DNA]</scope>
    <source>
        <strain evidence="4 5">KCTC 22026</strain>
    </source>
</reference>
<accession>A0ABR6Y021</accession>
<dbReference type="CDD" id="cd10917">
    <property type="entry name" value="CE4_NodB_like_6s_7s"/>
    <property type="match status" value="1"/>
</dbReference>
<name>A0ABR6Y021_9FLAO</name>
<protein>
    <submittedName>
        <fullName evidence="4">Polysaccharide deacetylase family protein</fullName>
    </submittedName>
</protein>
<keyword evidence="5" id="KW-1185">Reference proteome</keyword>
<dbReference type="RefSeq" id="WP_186845182.1">
    <property type="nucleotide sequence ID" value="NZ_JACOME010000001.1"/>
</dbReference>
<evidence type="ECO:0000259" key="3">
    <source>
        <dbReference type="PROSITE" id="PS51677"/>
    </source>
</evidence>
<dbReference type="PROSITE" id="PS51677">
    <property type="entry name" value="NODB"/>
    <property type="match status" value="1"/>
</dbReference>